<dbReference type="SUPFAM" id="SSF46767">
    <property type="entry name" value="Methylated DNA-protein cysteine methyltransferase, C-terminal domain"/>
    <property type="match status" value="1"/>
</dbReference>
<name>A0A1W6MWV5_9HYPH</name>
<keyword evidence="7" id="KW-0234">DNA repair</keyword>
<dbReference type="STRING" id="655015.B1812_14300"/>
<evidence type="ECO:0000313" key="10">
    <source>
        <dbReference type="EMBL" id="ARN82054.1"/>
    </source>
</evidence>
<dbReference type="InterPro" id="IPR014048">
    <property type="entry name" value="MethylDNA_cys_MeTrfase_DNA-bd"/>
</dbReference>
<dbReference type="Gene3D" id="1.10.10.10">
    <property type="entry name" value="Winged helix-like DNA-binding domain superfamily/Winged helix DNA-binding domain"/>
    <property type="match status" value="1"/>
</dbReference>
<dbReference type="OrthoDB" id="9802228at2"/>
<dbReference type="GO" id="GO:0003908">
    <property type="term" value="F:methylated-DNA-[protein]-cysteine S-methyltransferase activity"/>
    <property type="evidence" value="ECO:0007669"/>
    <property type="project" value="UniProtKB-EC"/>
</dbReference>
<dbReference type="EMBL" id="CP019948">
    <property type="protein sequence ID" value="ARN82054.1"/>
    <property type="molecule type" value="Genomic_DNA"/>
</dbReference>
<dbReference type="GO" id="GO:0006281">
    <property type="term" value="P:DNA repair"/>
    <property type="evidence" value="ECO:0007669"/>
    <property type="project" value="UniProtKB-KW"/>
</dbReference>
<dbReference type="InterPro" id="IPR036217">
    <property type="entry name" value="MethylDNA_cys_MeTrfase_DNAb"/>
</dbReference>
<feature type="domain" description="Methylated-DNA-[protein]-cysteine S-methyltransferase DNA binding" evidence="9">
    <location>
        <begin position="138"/>
        <end position="217"/>
    </location>
</feature>
<evidence type="ECO:0000313" key="11">
    <source>
        <dbReference type="Proteomes" id="UP000193978"/>
    </source>
</evidence>
<comment type="catalytic activity">
    <reaction evidence="1">
        <text>a 4-O-methyl-thymidine in DNA + L-cysteinyl-[protein] = a thymidine in DNA + S-methyl-L-cysteinyl-[protein]</text>
        <dbReference type="Rhea" id="RHEA:53428"/>
        <dbReference type="Rhea" id="RHEA-COMP:10131"/>
        <dbReference type="Rhea" id="RHEA-COMP:10132"/>
        <dbReference type="Rhea" id="RHEA-COMP:13555"/>
        <dbReference type="Rhea" id="RHEA-COMP:13556"/>
        <dbReference type="ChEBI" id="CHEBI:29950"/>
        <dbReference type="ChEBI" id="CHEBI:82612"/>
        <dbReference type="ChEBI" id="CHEBI:137386"/>
        <dbReference type="ChEBI" id="CHEBI:137387"/>
        <dbReference type="EC" id="2.1.1.63"/>
    </reaction>
</comment>
<evidence type="ECO:0000259" key="9">
    <source>
        <dbReference type="Pfam" id="PF01035"/>
    </source>
</evidence>
<evidence type="ECO:0000256" key="8">
    <source>
        <dbReference type="ARBA" id="ARBA00049348"/>
    </source>
</evidence>
<keyword evidence="4" id="KW-0489">Methyltransferase</keyword>
<dbReference type="NCBIfam" id="TIGR00589">
    <property type="entry name" value="ogt"/>
    <property type="match status" value="1"/>
</dbReference>
<protein>
    <recommendedName>
        <fullName evidence="3">methylated-DNA--[protein]-cysteine S-methyltransferase</fullName>
        <ecNumber evidence="3">2.1.1.63</ecNumber>
    </recommendedName>
</protein>
<evidence type="ECO:0000256" key="2">
    <source>
        <dbReference type="ARBA" id="ARBA00008711"/>
    </source>
</evidence>
<dbReference type="GO" id="GO:0032259">
    <property type="term" value="P:methylation"/>
    <property type="evidence" value="ECO:0007669"/>
    <property type="project" value="UniProtKB-KW"/>
</dbReference>
<evidence type="ECO:0000256" key="4">
    <source>
        <dbReference type="ARBA" id="ARBA00022603"/>
    </source>
</evidence>
<dbReference type="CDD" id="cd06445">
    <property type="entry name" value="ATase"/>
    <property type="match status" value="1"/>
</dbReference>
<keyword evidence="6" id="KW-0227">DNA damage</keyword>
<dbReference type="Proteomes" id="UP000193978">
    <property type="component" value="Chromosome"/>
</dbReference>
<dbReference type="EC" id="2.1.1.63" evidence="3"/>
<keyword evidence="11" id="KW-1185">Reference proteome</keyword>
<dbReference type="InterPro" id="IPR001497">
    <property type="entry name" value="MethylDNA_cys_MeTrfase_AS"/>
</dbReference>
<dbReference type="PROSITE" id="PS00374">
    <property type="entry name" value="MGMT"/>
    <property type="match status" value="1"/>
</dbReference>
<evidence type="ECO:0000256" key="6">
    <source>
        <dbReference type="ARBA" id="ARBA00022763"/>
    </source>
</evidence>
<dbReference type="SUPFAM" id="SSF53155">
    <property type="entry name" value="Methylated DNA-protein cysteine methyltransferase domain"/>
    <property type="match status" value="1"/>
</dbReference>
<dbReference type="InterPro" id="IPR036631">
    <property type="entry name" value="MGMT_N_sf"/>
</dbReference>
<dbReference type="KEGG" id="mbry:B1812_14300"/>
<gene>
    <name evidence="10" type="ORF">B1812_14300</name>
</gene>
<organism evidence="10 11">
    <name type="scientific">Methylocystis bryophila</name>
    <dbReference type="NCBI Taxonomy" id="655015"/>
    <lineage>
        <taxon>Bacteria</taxon>
        <taxon>Pseudomonadati</taxon>
        <taxon>Pseudomonadota</taxon>
        <taxon>Alphaproteobacteria</taxon>
        <taxon>Hyphomicrobiales</taxon>
        <taxon>Methylocystaceae</taxon>
        <taxon>Methylocystis</taxon>
    </lineage>
</organism>
<evidence type="ECO:0000256" key="5">
    <source>
        <dbReference type="ARBA" id="ARBA00022679"/>
    </source>
</evidence>
<dbReference type="AlphaFoldDB" id="A0A1W6MWV5"/>
<evidence type="ECO:0000256" key="3">
    <source>
        <dbReference type="ARBA" id="ARBA00011918"/>
    </source>
</evidence>
<sequence>MILYQFGLSCLALEKVTQAEEMKGKERAMTSAISDPGLPMRGRSVAGSASGGATSKIRFAIRDCSLGKILVAASDKGACFVALGDEPEPLLADLESRFPNARFAKGDADFETLLAEVVRLVEAPASGFDFPLDIQGTAFQRRVWAALQAIPAGATASYAEIAQRIGEPKSVRAVAGAIAANKLAVMIPCHRVLHKDGSLSGFRWGVGRKRAVLEREAGSGGA</sequence>
<comment type="similarity">
    <text evidence="2">Belongs to the MGMT family.</text>
</comment>
<dbReference type="Gene3D" id="3.30.160.70">
    <property type="entry name" value="Methylated DNA-protein cysteine methyltransferase domain"/>
    <property type="match status" value="1"/>
</dbReference>
<proteinExistence type="inferred from homology"/>
<evidence type="ECO:0000256" key="7">
    <source>
        <dbReference type="ARBA" id="ARBA00023204"/>
    </source>
</evidence>
<dbReference type="FunFam" id="1.10.10.10:FF:000214">
    <property type="entry name" value="Methylated-DNA--protein-cysteine methyltransferase"/>
    <property type="match status" value="1"/>
</dbReference>
<dbReference type="PANTHER" id="PTHR10815">
    <property type="entry name" value="METHYLATED-DNA--PROTEIN-CYSTEINE METHYLTRANSFERASE"/>
    <property type="match status" value="1"/>
</dbReference>
<dbReference type="InterPro" id="IPR036388">
    <property type="entry name" value="WH-like_DNA-bd_sf"/>
</dbReference>
<comment type="catalytic activity">
    <reaction evidence="8">
        <text>a 6-O-methyl-2'-deoxyguanosine in DNA + L-cysteinyl-[protein] = S-methyl-L-cysteinyl-[protein] + a 2'-deoxyguanosine in DNA</text>
        <dbReference type="Rhea" id="RHEA:24000"/>
        <dbReference type="Rhea" id="RHEA-COMP:10131"/>
        <dbReference type="Rhea" id="RHEA-COMP:10132"/>
        <dbReference type="Rhea" id="RHEA-COMP:11367"/>
        <dbReference type="Rhea" id="RHEA-COMP:11368"/>
        <dbReference type="ChEBI" id="CHEBI:29950"/>
        <dbReference type="ChEBI" id="CHEBI:82612"/>
        <dbReference type="ChEBI" id="CHEBI:85445"/>
        <dbReference type="ChEBI" id="CHEBI:85448"/>
        <dbReference type="EC" id="2.1.1.63"/>
    </reaction>
</comment>
<dbReference type="Pfam" id="PF01035">
    <property type="entry name" value="DNA_binding_1"/>
    <property type="match status" value="1"/>
</dbReference>
<accession>A0A1W6MWV5</accession>
<keyword evidence="5" id="KW-0808">Transferase</keyword>
<dbReference type="PANTHER" id="PTHR10815:SF14">
    <property type="entry name" value="BIFUNCTIONAL TRANSCRIPTIONAL ACTIVATOR_DNA REPAIR ENZYME ADA"/>
    <property type="match status" value="1"/>
</dbReference>
<evidence type="ECO:0000256" key="1">
    <source>
        <dbReference type="ARBA" id="ARBA00001286"/>
    </source>
</evidence>
<reference evidence="10 11" key="1">
    <citation type="submission" date="2017-02" db="EMBL/GenBank/DDBJ databases">
        <authorList>
            <person name="Peterson S.W."/>
        </authorList>
    </citation>
    <scope>NUCLEOTIDE SEQUENCE [LARGE SCALE GENOMIC DNA]</scope>
    <source>
        <strain evidence="10 11">S285</strain>
    </source>
</reference>